<evidence type="ECO:0000256" key="5">
    <source>
        <dbReference type="ARBA" id="ARBA00023274"/>
    </source>
</evidence>
<dbReference type="HAMAP" id="MF_00360">
    <property type="entry name" value="Ribosomal_bS6"/>
    <property type="match status" value="1"/>
</dbReference>
<evidence type="ECO:0000256" key="9">
    <source>
        <dbReference type="SAM" id="MobiDB-lite"/>
    </source>
</evidence>
<evidence type="ECO:0000256" key="8">
    <source>
        <dbReference type="HAMAP-Rule" id="MF_00360"/>
    </source>
</evidence>
<dbReference type="AlphaFoldDB" id="A0ABC7ZI80"/>
<proteinExistence type="inferred from homology"/>
<dbReference type="Gene3D" id="3.30.70.60">
    <property type="match status" value="1"/>
</dbReference>
<dbReference type="InterPro" id="IPR020814">
    <property type="entry name" value="Ribosomal_S6_plastid/chlpt"/>
</dbReference>
<dbReference type="KEGG" id="mgx:CM1_00530"/>
<evidence type="ECO:0000256" key="4">
    <source>
        <dbReference type="ARBA" id="ARBA00022980"/>
    </source>
</evidence>
<comment type="similarity">
    <text evidence="1 8">Belongs to the bacterial ribosomal protein bS6 family.</text>
</comment>
<reference evidence="10 11" key="1">
    <citation type="journal article" date="2012" name="J. Bacteriol.">
        <title>Draft Genome Sequences of Four Axenic Mycoplasma genitalium Strains Isolated from Denmark, Japan, and Australia.</title>
        <authorList>
            <person name="McGowin C.L."/>
            <person name="Ma L."/>
            <person name="Jensen J.S."/>
            <person name="Mancuso M.M."/>
            <person name="Hamasuna R."/>
            <person name="Adegboye D."/>
            <person name="Martin D.H."/>
        </authorList>
    </citation>
    <scope>NUCLEOTIDE SEQUENCE [LARGE SCALE GENOMIC DNA]</scope>
    <source>
        <strain evidence="10 11">M6320</strain>
    </source>
</reference>
<evidence type="ECO:0000256" key="6">
    <source>
        <dbReference type="ARBA" id="ARBA00035104"/>
    </source>
</evidence>
<dbReference type="GO" id="GO:1990904">
    <property type="term" value="C:ribonucleoprotein complex"/>
    <property type="evidence" value="ECO:0007669"/>
    <property type="project" value="UniProtKB-KW"/>
</dbReference>
<dbReference type="RefSeq" id="WP_009885647.1">
    <property type="nucleotide sequence ID" value="NC_018497.1"/>
</dbReference>
<evidence type="ECO:0000256" key="3">
    <source>
        <dbReference type="ARBA" id="ARBA00022884"/>
    </source>
</evidence>
<keyword evidence="4 8" id="KW-0689">Ribosomal protein</keyword>
<dbReference type="Proteomes" id="UP000005254">
    <property type="component" value="Chromosome"/>
</dbReference>
<dbReference type="NCBIfam" id="TIGR00166">
    <property type="entry name" value="S6"/>
    <property type="match status" value="1"/>
</dbReference>
<keyword evidence="2 8" id="KW-0699">rRNA-binding</keyword>
<keyword evidence="3 8" id="KW-0694">RNA-binding</keyword>
<organism evidence="10 11">
    <name type="scientific">Mycoplasmoides genitalium M6320</name>
    <dbReference type="NCBI Taxonomy" id="662945"/>
    <lineage>
        <taxon>Bacteria</taxon>
        <taxon>Bacillati</taxon>
        <taxon>Mycoplasmatota</taxon>
        <taxon>Mycoplasmoidales</taxon>
        <taxon>Mycoplasmoidaceae</taxon>
        <taxon>Mycoplasmoides</taxon>
    </lineage>
</organism>
<keyword evidence="5 8" id="KW-0687">Ribonucleoprotein</keyword>
<dbReference type="GO" id="GO:0005840">
    <property type="term" value="C:ribosome"/>
    <property type="evidence" value="ECO:0007669"/>
    <property type="project" value="UniProtKB-KW"/>
</dbReference>
<name>A0ABC7ZI80_MYCGT</name>
<dbReference type="GO" id="GO:0006412">
    <property type="term" value="P:translation"/>
    <property type="evidence" value="ECO:0007669"/>
    <property type="project" value="UniProtKB-UniRule"/>
</dbReference>
<evidence type="ECO:0000313" key="10">
    <source>
        <dbReference type="EMBL" id="AFQ03896.1"/>
    </source>
</evidence>
<dbReference type="EMBL" id="CP003772">
    <property type="protein sequence ID" value="AFQ03896.1"/>
    <property type="molecule type" value="Genomic_DNA"/>
</dbReference>
<feature type="region of interest" description="Disordered" evidence="9">
    <location>
        <begin position="121"/>
        <end position="143"/>
    </location>
</feature>
<accession>A0ABC7ZI80</accession>
<dbReference type="PANTHER" id="PTHR21011">
    <property type="entry name" value="MITOCHONDRIAL 28S RIBOSOMAL PROTEIN S6"/>
    <property type="match status" value="1"/>
</dbReference>
<dbReference type="PANTHER" id="PTHR21011:SF1">
    <property type="entry name" value="SMALL RIBOSOMAL SUBUNIT PROTEIN BS6M"/>
    <property type="match status" value="1"/>
</dbReference>
<feature type="compositionally biased region" description="Low complexity" evidence="9">
    <location>
        <begin position="185"/>
        <end position="195"/>
    </location>
</feature>
<dbReference type="GO" id="GO:0019843">
    <property type="term" value="F:rRNA binding"/>
    <property type="evidence" value="ECO:0007669"/>
    <property type="project" value="UniProtKB-UniRule"/>
</dbReference>
<dbReference type="InterPro" id="IPR035980">
    <property type="entry name" value="Ribosomal_bS6_sf"/>
</dbReference>
<feature type="region of interest" description="Disordered" evidence="9">
    <location>
        <begin position="185"/>
        <end position="208"/>
    </location>
</feature>
<dbReference type="GeneID" id="99646909"/>
<dbReference type="InterPro" id="IPR014717">
    <property type="entry name" value="Transl_elong_EF1B/ribsomal_bS6"/>
</dbReference>
<dbReference type="CDD" id="cd00473">
    <property type="entry name" value="bS6"/>
    <property type="match status" value="1"/>
</dbReference>
<evidence type="ECO:0000256" key="7">
    <source>
        <dbReference type="ARBA" id="ARBA00035294"/>
    </source>
</evidence>
<dbReference type="GO" id="GO:0005737">
    <property type="term" value="C:cytoplasm"/>
    <property type="evidence" value="ECO:0007669"/>
    <property type="project" value="UniProtKB-ARBA"/>
</dbReference>
<dbReference type="SUPFAM" id="SSF54995">
    <property type="entry name" value="Ribosomal protein S6"/>
    <property type="match status" value="1"/>
</dbReference>
<sequence length="208" mass="24270">MHYNIILLVDGTLSLEQANQVEQKHQKLLEKATEFKSEYLGLKELAYPIKKQLSAHYYRWSFHGESNCTKEFKRAANINKQIIRELIINREKDYGYLGSVNPKKQQLSLQKLTKYNEIIASENNPDNPDAPVTSGLASVKPRLSRVEKQKERELEKWTVVHQSGNFDTVQINPYRPRIKRFLQNNQQTSQANNNQPRFQNQFKKGAKP</sequence>
<dbReference type="SMR" id="A0ABC7ZI80"/>
<dbReference type="InterPro" id="IPR000529">
    <property type="entry name" value="Ribosomal_bS6"/>
</dbReference>
<dbReference type="InterPro" id="IPR020815">
    <property type="entry name" value="Ribosomal_bS6_CS"/>
</dbReference>
<comment type="function">
    <text evidence="6 8">Binds together with bS18 to 16S ribosomal RNA.</text>
</comment>
<protein>
    <recommendedName>
        <fullName evidence="7 8">Small ribosomal subunit protein bS6</fullName>
    </recommendedName>
</protein>
<dbReference type="Pfam" id="PF01250">
    <property type="entry name" value="Ribosomal_S6"/>
    <property type="match status" value="1"/>
</dbReference>
<dbReference type="PROSITE" id="PS01048">
    <property type="entry name" value="RIBOSOMAL_S6"/>
    <property type="match status" value="1"/>
</dbReference>
<evidence type="ECO:0000256" key="2">
    <source>
        <dbReference type="ARBA" id="ARBA00022730"/>
    </source>
</evidence>
<evidence type="ECO:0000313" key="11">
    <source>
        <dbReference type="Proteomes" id="UP000005254"/>
    </source>
</evidence>
<gene>
    <name evidence="8 10" type="primary">rpsF</name>
    <name evidence="10" type="ORF">CM1_00530</name>
</gene>
<evidence type="ECO:0000256" key="1">
    <source>
        <dbReference type="ARBA" id="ARBA00009512"/>
    </source>
</evidence>